<gene>
    <name evidence="6" type="ORF">EV699_107134</name>
</gene>
<dbReference type="AlphaFoldDB" id="A0A4R2L728"/>
<proteinExistence type="predicted"/>
<feature type="transmembrane region" description="Helical" evidence="5">
    <location>
        <begin position="197"/>
        <end position="217"/>
    </location>
</feature>
<feature type="transmembrane region" description="Helical" evidence="5">
    <location>
        <begin position="42"/>
        <end position="62"/>
    </location>
</feature>
<feature type="transmembrane region" description="Helical" evidence="5">
    <location>
        <begin position="167"/>
        <end position="185"/>
    </location>
</feature>
<evidence type="ECO:0000313" key="7">
    <source>
        <dbReference type="Proteomes" id="UP000295765"/>
    </source>
</evidence>
<organism evidence="6 7">
    <name type="scientific">Plasticicumulans lactativorans</name>
    <dbReference type="NCBI Taxonomy" id="1133106"/>
    <lineage>
        <taxon>Bacteria</taxon>
        <taxon>Pseudomonadati</taxon>
        <taxon>Pseudomonadota</taxon>
        <taxon>Gammaproteobacteria</taxon>
        <taxon>Candidatus Competibacteraceae</taxon>
        <taxon>Plasticicumulans</taxon>
    </lineage>
</organism>
<feature type="transmembrane region" description="Helical" evidence="5">
    <location>
        <begin position="316"/>
        <end position="337"/>
    </location>
</feature>
<feature type="transmembrane region" description="Helical" evidence="5">
    <location>
        <begin position="367"/>
        <end position="384"/>
    </location>
</feature>
<dbReference type="PANTHER" id="PTHR43243">
    <property type="entry name" value="INNER MEMBRANE TRANSPORTER YGJI-RELATED"/>
    <property type="match status" value="1"/>
</dbReference>
<evidence type="ECO:0000256" key="4">
    <source>
        <dbReference type="ARBA" id="ARBA00023136"/>
    </source>
</evidence>
<evidence type="ECO:0000256" key="5">
    <source>
        <dbReference type="SAM" id="Phobius"/>
    </source>
</evidence>
<feature type="transmembrane region" description="Helical" evidence="5">
    <location>
        <begin position="390"/>
        <end position="410"/>
    </location>
</feature>
<comment type="caution">
    <text evidence="6">The sequence shown here is derived from an EMBL/GenBank/DDBJ whole genome shotgun (WGS) entry which is preliminary data.</text>
</comment>
<dbReference type="Gene3D" id="1.20.1740.10">
    <property type="entry name" value="Amino acid/polyamine transporter I"/>
    <property type="match status" value="1"/>
</dbReference>
<protein>
    <submittedName>
        <fullName evidence="6">Amino acid/polyamine/organocation transporter (APC superfamily)</fullName>
    </submittedName>
</protein>
<evidence type="ECO:0000256" key="1">
    <source>
        <dbReference type="ARBA" id="ARBA00004141"/>
    </source>
</evidence>
<dbReference type="GO" id="GO:0016020">
    <property type="term" value="C:membrane"/>
    <property type="evidence" value="ECO:0007669"/>
    <property type="project" value="UniProtKB-SubCell"/>
</dbReference>
<evidence type="ECO:0000313" key="6">
    <source>
        <dbReference type="EMBL" id="TCO81741.1"/>
    </source>
</evidence>
<dbReference type="Pfam" id="PF13520">
    <property type="entry name" value="AA_permease_2"/>
    <property type="match status" value="1"/>
</dbReference>
<dbReference type="RefSeq" id="WP_132540933.1">
    <property type="nucleotide sequence ID" value="NZ_SLWY01000007.1"/>
</dbReference>
<reference evidence="6 7" key="1">
    <citation type="submission" date="2019-03" db="EMBL/GenBank/DDBJ databases">
        <title>Genomic Encyclopedia of Type Strains, Phase IV (KMG-IV): sequencing the most valuable type-strain genomes for metagenomic binning, comparative biology and taxonomic classification.</title>
        <authorList>
            <person name="Goeker M."/>
        </authorList>
    </citation>
    <scope>NUCLEOTIDE SEQUENCE [LARGE SCALE GENOMIC DNA]</scope>
    <source>
        <strain evidence="6 7">DSM 25287</strain>
    </source>
</reference>
<dbReference type="Proteomes" id="UP000295765">
    <property type="component" value="Unassembled WGS sequence"/>
</dbReference>
<keyword evidence="7" id="KW-1185">Reference proteome</keyword>
<keyword evidence="2 5" id="KW-0812">Transmembrane</keyword>
<dbReference type="InterPro" id="IPR002293">
    <property type="entry name" value="AA/rel_permease1"/>
</dbReference>
<feature type="transmembrane region" description="Helical" evidence="5">
    <location>
        <begin position="229"/>
        <end position="251"/>
    </location>
</feature>
<keyword evidence="4 5" id="KW-0472">Membrane</keyword>
<evidence type="ECO:0000256" key="2">
    <source>
        <dbReference type="ARBA" id="ARBA00022692"/>
    </source>
</evidence>
<feature type="transmembrane region" description="Helical" evidence="5">
    <location>
        <begin position="74"/>
        <end position="94"/>
    </location>
</feature>
<dbReference type="OrthoDB" id="9804700at2"/>
<evidence type="ECO:0000256" key="3">
    <source>
        <dbReference type="ARBA" id="ARBA00022989"/>
    </source>
</evidence>
<feature type="transmembrane region" description="Helical" evidence="5">
    <location>
        <begin position="115"/>
        <end position="139"/>
    </location>
</feature>
<dbReference type="PANTHER" id="PTHR43243:SF24">
    <property type="entry name" value="CATIONIC AMINO ACID TRANSPORT INTEGRAL MEMBRANE PROTEIN ROCE-RELATED"/>
    <property type="match status" value="1"/>
</dbReference>
<comment type="subcellular location">
    <subcellularLocation>
        <location evidence="1">Membrane</location>
        <topology evidence="1">Multi-pass membrane protein</topology>
    </subcellularLocation>
</comment>
<dbReference type="PIRSF" id="PIRSF006060">
    <property type="entry name" value="AA_transporter"/>
    <property type="match status" value="1"/>
</dbReference>
<feature type="transmembrane region" description="Helical" evidence="5">
    <location>
        <begin position="422"/>
        <end position="445"/>
    </location>
</feature>
<accession>A0A4R2L728</accession>
<sequence>MNAGKNRLPLWQRVFRIKKFANPLLDAIEPGSEGHLKRSIGLWPLVALGIGSVIGTGIFIVLTEAVPKAGPAVVLSFVLAGITAALSALCYAELASAIPVSGSSYSYAYATLGEGVAFVVASCLLLEYGVSVAAVAVGWGQYLNELLHSGFGWSLPESISSPPGHGGVLNVPAMVLVLLCALLLLRGAHESALANALMVLVKLAILALFVVLAYGAFDSRNLTPFAPHGMAGVGAAASSIFFSYIGFDAVSTASEEVENPRRNIPLAIVISLVVVTTVYILVALAGVGAQPAEQFTGQEAGLAAILHRVTGQDWPALMFSAGAMISIFSVVLVVLYGQTRILYAMAKDGMVPPLFCRVNRNGVPAQNTLIVGLGVALLAGLVPLDVLANLTSMGTLVAFFIVSVGVMVLRRKQPGLKRGFSVPLYPLTPVLSAVFCLYLIVGLAAETLELFLVWVGVALLFYFAYSIRNSKLELAHAAG</sequence>
<dbReference type="EMBL" id="SLWY01000007">
    <property type="protein sequence ID" value="TCO81741.1"/>
    <property type="molecule type" value="Genomic_DNA"/>
</dbReference>
<feature type="transmembrane region" description="Helical" evidence="5">
    <location>
        <begin position="451"/>
        <end position="467"/>
    </location>
</feature>
<feature type="transmembrane region" description="Helical" evidence="5">
    <location>
        <begin position="263"/>
        <end position="287"/>
    </location>
</feature>
<name>A0A4R2L728_9GAMM</name>
<dbReference type="GO" id="GO:0015171">
    <property type="term" value="F:amino acid transmembrane transporter activity"/>
    <property type="evidence" value="ECO:0007669"/>
    <property type="project" value="TreeGrafter"/>
</dbReference>
<keyword evidence="3 5" id="KW-1133">Transmembrane helix</keyword>